<evidence type="ECO:0000313" key="1">
    <source>
        <dbReference type="EMBL" id="RCR68030.1"/>
    </source>
</evidence>
<dbReference type="Gene3D" id="3.30.2020.40">
    <property type="entry name" value="Uncharacterised protein PF10387, DUF2442"/>
    <property type="match status" value="1"/>
</dbReference>
<accession>A0A368JK46</accession>
<dbReference type="AlphaFoldDB" id="A0A368JK46"/>
<sequence>MDTATLLRSLKVNSVWFDTEKVYFDLTDGRTIGSPLSWFPRLKKASDSQRQNWRLIAGGYGVHWEEIDEDLSAEGMLLYNLQSQS</sequence>
<comment type="caution">
    <text evidence="1">The sequence shown here is derived from an EMBL/GenBank/DDBJ whole genome shotgun (WGS) entry which is preliminary data.</text>
</comment>
<gene>
    <name evidence="1" type="ORF">DUE52_18365</name>
</gene>
<dbReference type="InterPro" id="IPR018841">
    <property type="entry name" value="DUF2442"/>
</dbReference>
<dbReference type="Pfam" id="PF10387">
    <property type="entry name" value="DUF2442"/>
    <property type="match status" value="1"/>
</dbReference>
<organism evidence="1 2">
    <name type="scientific">Larkinella punicea</name>
    <dbReference type="NCBI Taxonomy" id="2315727"/>
    <lineage>
        <taxon>Bacteria</taxon>
        <taxon>Pseudomonadati</taxon>
        <taxon>Bacteroidota</taxon>
        <taxon>Cytophagia</taxon>
        <taxon>Cytophagales</taxon>
        <taxon>Spirosomataceae</taxon>
        <taxon>Larkinella</taxon>
    </lineage>
</organism>
<dbReference type="Proteomes" id="UP000253383">
    <property type="component" value="Unassembled WGS sequence"/>
</dbReference>
<dbReference type="OrthoDB" id="9807561at2"/>
<proteinExistence type="predicted"/>
<protein>
    <submittedName>
        <fullName evidence="1">DUF2442 domain-containing protein</fullName>
    </submittedName>
</protein>
<reference evidence="1 2" key="1">
    <citation type="submission" date="2018-07" db="EMBL/GenBank/DDBJ databases">
        <title>Genome analysis of Larkinella rosea.</title>
        <authorList>
            <person name="Zhou Z."/>
            <person name="Wang G."/>
        </authorList>
    </citation>
    <scope>NUCLEOTIDE SEQUENCE [LARGE SCALE GENOMIC DNA]</scope>
    <source>
        <strain evidence="2">zzj9</strain>
    </source>
</reference>
<dbReference type="RefSeq" id="WP_114407495.1">
    <property type="nucleotide sequence ID" value="NZ_QOWE01000015.1"/>
</dbReference>
<dbReference type="EMBL" id="QOWE01000015">
    <property type="protein sequence ID" value="RCR68030.1"/>
    <property type="molecule type" value="Genomic_DNA"/>
</dbReference>
<evidence type="ECO:0000313" key="2">
    <source>
        <dbReference type="Proteomes" id="UP000253383"/>
    </source>
</evidence>
<keyword evidence="2" id="KW-1185">Reference proteome</keyword>
<name>A0A368JK46_9BACT</name>